<proteinExistence type="predicted"/>
<dbReference type="AlphaFoldDB" id="A0AAD5RY21"/>
<dbReference type="SUPFAM" id="SSF56112">
    <property type="entry name" value="Protein kinase-like (PK-like)"/>
    <property type="match status" value="1"/>
</dbReference>
<dbReference type="CDD" id="cd05120">
    <property type="entry name" value="APH_ChoK_like"/>
    <property type="match status" value="1"/>
</dbReference>
<dbReference type="InterPro" id="IPR002575">
    <property type="entry name" value="Aminoglycoside_PTrfase"/>
</dbReference>
<evidence type="ECO:0000313" key="4">
    <source>
        <dbReference type="Proteomes" id="UP001201980"/>
    </source>
</evidence>
<gene>
    <name evidence="3" type="ORF">MKZ38_010777</name>
</gene>
<dbReference type="PANTHER" id="PTHR21310">
    <property type="entry name" value="AMINOGLYCOSIDE PHOSPHOTRANSFERASE-RELATED-RELATED"/>
    <property type="match status" value="1"/>
</dbReference>
<keyword evidence="4" id="KW-1185">Reference proteome</keyword>
<comment type="caution">
    <text evidence="3">The sequence shown here is derived from an EMBL/GenBank/DDBJ whole genome shotgun (WGS) entry which is preliminary data.</text>
</comment>
<organism evidence="3 4">
    <name type="scientific">Zalerion maritima</name>
    <dbReference type="NCBI Taxonomy" id="339359"/>
    <lineage>
        <taxon>Eukaryota</taxon>
        <taxon>Fungi</taxon>
        <taxon>Dikarya</taxon>
        <taxon>Ascomycota</taxon>
        <taxon>Pezizomycotina</taxon>
        <taxon>Sordariomycetes</taxon>
        <taxon>Lulworthiomycetidae</taxon>
        <taxon>Lulworthiales</taxon>
        <taxon>Lulworthiaceae</taxon>
        <taxon>Zalerion</taxon>
    </lineage>
</organism>
<dbReference type="PANTHER" id="PTHR21310:SF58">
    <property type="entry name" value="AMINOGLYCOSIDE PHOSPHOTRANSFERASE DOMAIN-CONTAINING PROTEIN"/>
    <property type="match status" value="1"/>
</dbReference>
<dbReference type="Proteomes" id="UP001201980">
    <property type="component" value="Unassembled WGS sequence"/>
</dbReference>
<feature type="region of interest" description="Disordered" evidence="1">
    <location>
        <begin position="1"/>
        <end position="81"/>
    </location>
</feature>
<evidence type="ECO:0000313" key="3">
    <source>
        <dbReference type="EMBL" id="KAJ2906786.1"/>
    </source>
</evidence>
<feature type="compositionally biased region" description="Polar residues" evidence="1">
    <location>
        <begin position="1"/>
        <end position="40"/>
    </location>
</feature>
<dbReference type="EMBL" id="JAKWBI020000009">
    <property type="protein sequence ID" value="KAJ2906786.1"/>
    <property type="molecule type" value="Genomic_DNA"/>
</dbReference>
<dbReference type="InterPro" id="IPR011009">
    <property type="entry name" value="Kinase-like_dom_sf"/>
</dbReference>
<name>A0AAD5RY21_9PEZI</name>
<evidence type="ECO:0000259" key="2">
    <source>
        <dbReference type="Pfam" id="PF01636"/>
    </source>
</evidence>
<dbReference type="InterPro" id="IPR051678">
    <property type="entry name" value="AGP_Transferase"/>
</dbReference>
<feature type="region of interest" description="Disordered" evidence="1">
    <location>
        <begin position="183"/>
        <end position="213"/>
    </location>
</feature>
<accession>A0AAD5RY21</accession>
<sequence length="345" mass="38510">MDGNRDISSGSFASTVSSEDATLASETTASSPRRMAQNTKTPRKAGPKRAFALYDEPDDDNPFLDEGKAFGDPVDPDETEEEDGVVVLHKLFGRKVARHGSTVIKSGKSITSSEAEALRLAERLRLPAPRVHAVEKNDHGDMAITMDYVEGAVLEDVWPNMTETQKRSIVRQLRGILYAMRAAPPPPIGPSPRSTNAASSPTRRGKPKISSCGGGAVRDAHHYFDYDGGPFTTEGDFNTFLLSTLLDDTPPAIARALASRLRTDHRVVFTHGDLTQSNIIVREGRIVALLDWEYAGWYPEYWEYVKFLNRFCRYKDWREYADDIFPVGYGDELVDYVALNHWQRP</sequence>
<feature type="compositionally biased region" description="Polar residues" evidence="1">
    <location>
        <begin position="193"/>
        <end position="202"/>
    </location>
</feature>
<dbReference type="Pfam" id="PF01636">
    <property type="entry name" value="APH"/>
    <property type="match status" value="1"/>
</dbReference>
<reference evidence="3" key="1">
    <citation type="submission" date="2022-07" db="EMBL/GenBank/DDBJ databases">
        <title>Draft genome sequence of Zalerion maritima ATCC 34329, a (micro)plastics degrading marine fungus.</title>
        <authorList>
            <person name="Paco A."/>
            <person name="Goncalves M.F.M."/>
            <person name="Rocha-Santos T.A.P."/>
            <person name="Alves A."/>
        </authorList>
    </citation>
    <scope>NUCLEOTIDE SEQUENCE</scope>
    <source>
        <strain evidence="3">ATCC 34329</strain>
    </source>
</reference>
<protein>
    <recommendedName>
        <fullName evidence="2">Aminoglycoside phosphotransferase domain-containing protein</fullName>
    </recommendedName>
</protein>
<feature type="domain" description="Aminoglycoside phosphotransferase" evidence="2">
    <location>
        <begin position="113"/>
        <end position="313"/>
    </location>
</feature>
<evidence type="ECO:0000256" key="1">
    <source>
        <dbReference type="SAM" id="MobiDB-lite"/>
    </source>
</evidence>
<dbReference type="Gene3D" id="3.90.1200.10">
    <property type="match status" value="1"/>
</dbReference>